<reference evidence="1 2" key="1">
    <citation type="submission" date="2018-09" db="EMBL/GenBank/DDBJ databases">
        <authorList>
            <person name="Zhu H."/>
        </authorList>
    </citation>
    <scope>NUCLEOTIDE SEQUENCE [LARGE SCALE GENOMIC DNA]</scope>
    <source>
        <strain evidence="1 2">K2W22B-5</strain>
    </source>
</reference>
<evidence type="ECO:0000313" key="1">
    <source>
        <dbReference type="EMBL" id="RJF78101.1"/>
    </source>
</evidence>
<proteinExistence type="predicted"/>
<protein>
    <submittedName>
        <fullName evidence="1">Uncharacterized protein</fullName>
    </submittedName>
</protein>
<organism evidence="1 2">
    <name type="scientific">Azospirillum cavernae</name>
    <dbReference type="NCBI Taxonomy" id="2320860"/>
    <lineage>
        <taxon>Bacteria</taxon>
        <taxon>Pseudomonadati</taxon>
        <taxon>Pseudomonadota</taxon>
        <taxon>Alphaproteobacteria</taxon>
        <taxon>Rhodospirillales</taxon>
        <taxon>Azospirillaceae</taxon>
        <taxon>Azospirillum</taxon>
    </lineage>
</organism>
<dbReference type="Proteomes" id="UP000283458">
    <property type="component" value="Unassembled WGS sequence"/>
</dbReference>
<name>A0A418VPD4_9PROT</name>
<dbReference type="Pfam" id="PF23140">
    <property type="entry name" value="Gp80"/>
    <property type="match status" value="1"/>
</dbReference>
<dbReference type="InterPro" id="IPR056908">
    <property type="entry name" value="Gp80-like"/>
</dbReference>
<comment type="caution">
    <text evidence="1">The sequence shown here is derived from an EMBL/GenBank/DDBJ whole genome shotgun (WGS) entry which is preliminary data.</text>
</comment>
<evidence type="ECO:0000313" key="2">
    <source>
        <dbReference type="Proteomes" id="UP000283458"/>
    </source>
</evidence>
<gene>
    <name evidence="1" type="ORF">D3877_23510</name>
</gene>
<dbReference type="OrthoDB" id="6171543at2"/>
<dbReference type="AlphaFoldDB" id="A0A418VPD4"/>
<dbReference type="RefSeq" id="WP_119833243.1">
    <property type="nucleotide sequence ID" value="NZ_QYUL01000004.1"/>
</dbReference>
<accession>A0A418VPD4</accession>
<keyword evidence="2" id="KW-1185">Reference proteome</keyword>
<dbReference type="EMBL" id="QYUL01000004">
    <property type="protein sequence ID" value="RJF78101.1"/>
    <property type="molecule type" value="Genomic_DNA"/>
</dbReference>
<sequence length="130" mass="13662">MSAFSDYMENEIINFFLRGNPNNTTPPGAVYLALYTSNPNDDNSGVEVTGGSYVRQLITFSDPSDGVSANENLLTFPVATAAWGTISHVGVMSAQSGGQLLYYGAVTPSNTVAAGGRMEFPIGSIQASNQ</sequence>